<feature type="compositionally biased region" description="Polar residues" evidence="1">
    <location>
        <begin position="73"/>
        <end position="86"/>
    </location>
</feature>
<sequence length="143" mass="15993">MADRKHAHPTLQHSNWEAGFTLKFNKMCKQYWRGWQERRKQTMRSAPVELPMDSAPEPRRPRPALGTRKAQARTRSPNAAKQSSSTRPRHVPTPGMVREAHGHGKRESFNNKDCGSAAWHGDMGDENSTLPLSALGLITTGIG</sequence>
<dbReference type="AlphaFoldDB" id="A0AAD1SFM2"/>
<dbReference type="EMBL" id="OW240916">
    <property type="protein sequence ID" value="CAH2296282.1"/>
    <property type="molecule type" value="Genomic_DNA"/>
</dbReference>
<protein>
    <submittedName>
        <fullName evidence="2">Uncharacterized protein</fullName>
    </submittedName>
</protein>
<proteinExistence type="predicted"/>
<name>A0AAD1SFM2_PELCU</name>
<reference evidence="2" key="1">
    <citation type="submission" date="2022-03" db="EMBL/GenBank/DDBJ databases">
        <authorList>
            <person name="Alioto T."/>
            <person name="Alioto T."/>
            <person name="Gomez Garrido J."/>
        </authorList>
    </citation>
    <scope>NUCLEOTIDE SEQUENCE</scope>
</reference>
<feature type="compositionally biased region" description="Basic and acidic residues" evidence="1">
    <location>
        <begin position="98"/>
        <end position="110"/>
    </location>
</feature>
<organism evidence="2 3">
    <name type="scientific">Pelobates cultripes</name>
    <name type="common">Western spadefoot toad</name>
    <dbReference type="NCBI Taxonomy" id="61616"/>
    <lineage>
        <taxon>Eukaryota</taxon>
        <taxon>Metazoa</taxon>
        <taxon>Chordata</taxon>
        <taxon>Craniata</taxon>
        <taxon>Vertebrata</taxon>
        <taxon>Euteleostomi</taxon>
        <taxon>Amphibia</taxon>
        <taxon>Batrachia</taxon>
        <taxon>Anura</taxon>
        <taxon>Pelobatoidea</taxon>
        <taxon>Pelobatidae</taxon>
        <taxon>Pelobates</taxon>
    </lineage>
</organism>
<accession>A0AAD1SFM2</accession>
<feature type="region of interest" description="Disordered" evidence="1">
    <location>
        <begin position="38"/>
        <end position="111"/>
    </location>
</feature>
<keyword evidence="3" id="KW-1185">Reference proteome</keyword>
<gene>
    <name evidence="2" type="ORF">PECUL_23A030904</name>
</gene>
<evidence type="ECO:0000313" key="3">
    <source>
        <dbReference type="Proteomes" id="UP001295444"/>
    </source>
</evidence>
<dbReference type="Proteomes" id="UP001295444">
    <property type="component" value="Chromosome 05"/>
</dbReference>
<evidence type="ECO:0000313" key="2">
    <source>
        <dbReference type="EMBL" id="CAH2296282.1"/>
    </source>
</evidence>
<evidence type="ECO:0000256" key="1">
    <source>
        <dbReference type="SAM" id="MobiDB-lite"/>
    </source>
</evidence>